<reference evidence="1 2" key="1">
    <citation type="journal article" date="2018" name="Sci. Data">
        <title>The draft genome sequence of cork oak.</title>
        <authorList>
            <person name="Ramos A.M."/>
            <person name="Usie A."/>
            <person name="Barbosa P."/>
            <person name="Barros P.M."/>
            <person name="Capote T."/>
            <person name="Chaves I."/>
            <person name="Simoes F."/>
            <person name="Abreu I."/>
            <person name="Carrasquinho I."/>
            <person name="Faro C."/>
            <person name="Guimaraes J.B."/>
            <person name="Mendonca D."/>
            <person name="Nobrega F."/>
            <person name="Rodrigues L."/>
            <person name="Saibo N.J.M."/>
            <person name="Varela M.C."/>
            <person name="Egas C."/>
            <person name="Matos J."/>
            <person name="Miguel C.M."/>
            <person name="Oliveira M.M."/>
            <person name="Ricardo C.P."/>
            <person name="Goncalves S."/>
        </authorList>
    </citation>
    <scope>NUCLEOTIDE SEQUENCE [LARGE SCALE GENOMIC DNA]</scope>
    <source>
        <strain evidence="2">cv. HL8</strain>
    </source>
</reference>
<dbReference type="Proteomes" id="UP000237347">
    <property type="component" value="Unassembled WGS sequence"/>
</dbReference>
<dbReference type="Gramene" id="rna-CFP56_58015">
    <property type="protein sequence ID" value="cds-POE99112.1"/>
    <property type="gene ID" value="gene-CFP56_58015"/>
</dbReference>
<name>A0AAW0KS76_QUESU</name>
<proteinExistence type="predicted"/>
<protein>
    <submittedName>
        <fullName evidence="1">Uncharacterized protein</fullName>
    </submittedName>
</protein>
<comment type="caution">
    <text evidence="1">The sequence shown here is derived from an EMBL/GenBank/DDBJ whole genome shotgun (WGS) entry which is preliminary data.</text>
</comment>
<sequence>MKSLLSDLESNLISSLSSSWWCYWIMASGWNILARLRYAVLISVNEAVRSTLSTSYRLTRCTGADEEYGLTSIAVAMYALTDRLEEENLVSNEE</sequence>
<organism evidence="1 2">
    <name type="scientific">Quercus suber</name>
    <name type="common">Cork oak</name>
    <dbReference type="NCBI Taxonomy" id="58331"/>
    <lineage>
        <taxon>Eukaryota</taxon>
        <taxon>Viridiplantae</taxon>
        <taxon>Streptophyta</taxon>
        <taxon>Embryophyta</taxon>
        <taxon>Tracheophyta</taxon>
        <taxon>Spermatophyta</taxon>
        <taxon>Magnoliopsida</taxon>
        <taxon>eudicotyledons</taxon>
        <taxon>Gunneridae</taxon>
        <taxon>Pentapetalae</taxon>
        <taxon>rosids</taxon>
        <taxon>fabids</taxon>
        <taxon>Fagales</taxon>
        <taxon>Fagaceae</taxon>
        <taxon>Quercus</taxon>
    </lineage>
</organism>
<dbReference type="EMBL" id="PKMF04000221">
    <property type="protein sequence ID" value="KAK7842448.1"/>
    <property type="molecule type" value="Genomic_DNA"/>
</dbReference>
<evidence type="ECO:0000313" key="1">
    <source>
        <dbReference type="EMBL" id="KAK7842448.1"/>
    </source>
</evidence>
<accession>A0AAW0KS76</accession>
<evidence type="ECO:0000313" key="2">
    <source>
        <dbReference type="Proteomes" id="UP000237347"/>
    </source>
</evidence>
<keyword evidence="2" id="KW-1185">Reference proteome</keyword>
<gene>
    <name evidence="1" type="ORF">CFP56_014006</name>
</gene>
<dbReference type="AlphaFoldDB" id="A0AAW0KS76"/>